<dbReference type="GO" id="GO:0000177">
    <property type="term" value="C:cytoplasmic exosome (RNase complex)"/>
    <property type="evidence" value="ECO:0007669"/>
    <property type="project" value="TreeGrafter"/>
</dbReference>
<keyword evidence="3" id="KW-0698">rRNA processing</keyword>
<dbReference type="GO" id="GO:0016075">
    <property type="term" value="P:rRNA catabolic process"/>
    <property type="evidence" value="ECO:0007669"/>
    <property type="project" value="TreeGrafter"/>
</dbReference>
<sequence>MKQTIKRPDGRTGGGTLRPLASELSCLQRPDGSAKLSSGPTQILAAVYGPAAPRLSGREVKDRAVVSVVFKHGSKSQGGSSSTKGNGNGNNNTGAPPAYGATERELEAFIAESLVQCIDVKRYPRTVIEIVIQVIKADGSVVGTAINAAVLALLDASIHMTSLPIACTCLVGRGIENNKDIRLDPTAVEEGDEEFSTIVIVTNASKERSVIASINFGSYGLSSFLSAIEGSFRASKTMVAFFRLAVEQKVVRESKTLWSS</sequence>
<dbReference type="InterPro" id="IPR050080">
    <property type="entry name" value="RNase_PH"/>
</dbReference>
<dbReference type="InterPro" id="IPR036345">
    <property type="entry name" value="ExoRNase_PH_dom2_sf"/>
</dbReference>
<dbReference type="Gene3D" id="3.30.230.70">
    <property type="entry name" value="GHMP Kinase, N-terminal domain"/>
    <property type="match status" value="1"/>
</dbReference>
<dbReference type="InterPro" id="IPR001247">
    <property type="entry name" value="ExoRNase_PH_dom1"/>
</dbReference>
<evidence type="ECO:0000256" key="4">
    <source>
        <dbReference type="ARBA" id="ARBA00022835"/>
    </source>
</evidence>
<accession>A0A7S1ZBK5</accession>
<organism evidence="8">
    <name type="scientific">Ditylum brightwellii</name>
    <dbReference type="NCBI Taxonomy" id="49249"/>
    <lineage>
        <taxon>Eukaryota</taxon>
        <taxon>Sar</taxon>
        <taxon>Stramenopiles</taxon>
        <taxon>Ochrophyta</taxon>
        <taxon>Bacillariophyta</taxon>
        <taxon>Mediophyceae</taxon>
        <taxon>Lithodesmiophycidae</taxon>
        <taxon>Lithodesmiales</taxon>
        <taxon>Lithodesmiaceae</taxon>
        <taxon>Ditylum</taxon>
    </lineage>
</organism>
<comment type="subcellular location">
    <subcellularLocation>
        <location evidence="1">Nucleus</location>
    </subcellularLocation>
</comment>
<dbReference type="InterPro" id="IPR020568">
    <property type="entry name" value="Ribosomal_Su5_D2-typ_SF"/>
</dbReference>
<dbReference type="AlphaFoldDB" id="A0A7S1ZBK5"/>
<proteinExistence type="inferred from homology"/>
<dbReference type="GO" id="GO:0071051">
    <property type="term" value="P:poly(A)-dependent snoRNA 3'-end processing"/>
    <property type="evidence" value="ECO:0007669"/>
    <property type="project" value="TreeGrafter"/>
</dbReference>
<evidence type="ECO:0000256" key="3">
    <source>
        <dbReference type="ARBA" id="ARBA00022552"/>
    </source>
</evidence>
<evidence type="ECO:0000313" key="8">
    <source>
        <dbReference type="EMBL" id="CAD9333867.1"/>
    </source>
</evidence>
<evidence type="ECO:0000256" key="2">
    <source>
        <dbReference type="ARBA" id="ARBA00006678"/>
    </source>
</evidence>
<dbReference type="GO" id="GO:0071028">
    <property type="term" value="P:nuclear mRNA surveillance"/>
    <property type="evidence" value="ECO:0007669"/>
    <property type="project" value="TreeGrafter"/>
</dbReference>
<feature type="compositionally biased region" description="Low complexity" evidence="6">
    <location>
        <begin position="75"/>
        <end position="94"/>
    </location>
</feature>
<feature type="region of interest" description="Disordered" evidence="6">
    <location>
        <begin position="73"/>
        <end position="99"/>
    </location>
</feature>
<protein>
    <recommendedName>
        <fullName evidence="7">Exoribonuclease phosphorolytic domain-containing protein</fullName>
    </recommendedName>
</protein>
<reference evidence="8" key="1">
    <citation type="submission" date="2021-01" db="EMBL/GenBank/DDBJ databases">
        <authorList>
            <person name="Corre E."/>
            <person name="Pelletier E."/>
            <person name="Niang G."/>
            <person name="Scheremetjew M."/>
            <person name="Finn R."/>
            <person name="Kale V."/>
            <person name="Holt S."/>
            <person name="Cochrane G."/>
            <person name="Meng A."/>
            <person name="Brown T."/>
            <person name="Cohen L."/>
        </authorList>
    </citation>
    <scope>NUCLEOTIDE SEQUENCE</scope>
    <source>
        <strain evidence="8">Pop2</strain>
    </source>
</reference>
<dbReference type="PANTHER" id="PTHR11953">
    <property type="entry name" value="EXOSOME COMPLEX COMPONENT"/>
    <property type="match status" value="1"/>
</dbReference>
<keyword evidence="4" id="KW-0271">Exosome</keyword>
<dbReference type="GO" id="GO:0003723">
    <property type="term" value="F:RNA binding"/>
    <property type="evidence" value="ECO:0007669"/>
    <property type="project" value="TreeGrafter"/>
</dbReference>
<dbReference type="GO" id="GO:0000176">
    <property type="term" value="C:nuclear exosome (RNase complex)"/>
    <property type="evidence" value="ECO:0007669"/>
    <property type="project" value="TreeGrafter"/>
</dbReference>
<evidence type="ECO:0000256" key="5">
    <source>
        <dbReference type="ARBA" id="ARBA00023242"/>
    </source>
</evidence>
<dbReference type="SUPFAM" id="SSF54211">
    <property type="entry name" value="Ribosomal protein S5 domain 2-like"/>
    <property type="match status" value="1"/>
</dbReference>
<dbReference type="EMBL" id="HBGN01020419">
    <property type="protein sequence ID" value="CAD9333867.1"/>
    <property type="molecule type" value="Transcribed_RNA"/>
</dbReference>
<name>A0A7S1ZBK5_9STRA</name>
<dbReference type="PANTHER" id="PTHR11953:SF1">
    <property type="entry name" value="EXOSOME COMPLEX COMPONENT RRP46"/>
    <property type="match status" value="1"/>
</dbReference>
<dbReference type="SUPFAM" id="SSF55666">
    <property type="entry name" value="Ribonuclease PH domain 2-like"/>
    <property type="match status" value="1"/>
</dbReference>
<evidence type="ECO:0000256" key="6">
    <source>
        <dbReference type="SAM" id="MobiDB-lite"/>
    </source>
</evidence>
<gene>
    <name evidence="8" type="ORF">DBRI1063_LOCUS13020</name>
</gene>
<dbReference type="GO" id="GO:0006364">
    <property type="term" value="P:rRNA processing"/>
    <property type="evidence" value="ECO:0007669"/>
    <property type="project" value="UniProtKB-KW"/>
</dbReference>
<dbReference type="GO" id="GO:0005730">
    <property type="term" value="C:nucleolus"/>
    <property type="evidence" value="ECO:0007669"/>
    <property type="project" value="TreeGrafter"/>
</dbReference>
<keyword evidence="5" id="KW-0539">Nucleus</keyword>
<dbReference type="GO" id="GO:0034475">
    <property type="term" value="P:U4 snRNA 3'-end processing"/>
    <property type="evidence" value="ECO:0007669"/>
    <property type="project" value="TreeGrafter"/>
</dbReference>
<feature type="domain" description="Exoribonuclease phosphorolytic" evidence="7">
    <location>
        <begin position="17"/>
        <end position="158"/>
    </location>
</feature>
<dbReference type="InterPro" id="IPR027408">
    <property type="entry name" value="PNPase/RNase_PH_dom_sf"/>
</dbReference>
<evidence type="ECO:0000256" key="1">
    <source>
        <dbReference type="ARBA" id="ARBA00004123"/>
    </source>
</evidence>
<comment type="similarity">
    <text evidence="2">Belongs to the RNase PH family.</text>
</comment>
<dbReference type="Pfam" id="PF01138">
    <property type="entry name" value="RNase_PH"/>
    <property type="match status" value="1"/>
</dbReference>
<evidence type="ECO:0000259" key="7">
    <source>
        <dbReference type="Pfam" id="PF01138"/>
    </source>
</evidence>